<comment type="caution">
    <text evidence="3">The sequence shown here is derived from an EMBL/GenBank/DDBJ whole genome shotgun (WGS) entry which is preliminary data.</text>
</comment>
<evidence type="ECO:0000313" key="3">
    <source>
        <dbReference type="EMBL" id="EKO16430.1"/>
    </source>
</evidence>
<dbReference type="InterPro" id="IPR013538">
    <property type="entry name" value="ASHA1/2-like_C"/>
</dbReference>
<protein>
    <recommendedName>
        <fullName evidence="2">Activator of Hsp90 ATPase homologue 1/2-like C-terminal domain-containing protein</fullName>
    </recommendedName>
</protein>
<sequence>MKDTTNQTKDELVITRIFNAPRETVFDAWTIPEQLTRWWGPKGFTSPVCKIDFKVGGKYLFCMRSSEGQDFWSTGVYKEIVRPEKIVQTDNFADKDGNVVPASAYGIQGDWSESILVTLIFEDHQGKTKLTLHHTGIPAGEIREMTNASWNESLDKLESTLK</sequence>
<organism evidence="3 4">
    <name type="scientific">Leptospira kirschneri str. H1</name>
    <dbReference type="NCBI Taxonomy" id="1049966"/>
    <lineage>
        <taxon>Bacteria</taxon>
        <taxon>Pseudomonadati</taxon>
        <taxon>Spirochaetota</taxon>
        <taxon>Spirochaetia</taxon>
        <taxon>Leptospirales</taxon>
        <taxon>Leptospiraceae</taxon>
        <taxon>Leptospira</taxon>
    </lineage>
</organism>
<dbReference type="RefSeq" id="WP_004764892.1">
    <property type="nucleotide sequence ID" value="NZ_AHMY02000025.1"/>
</dbReference>
<proteinExistence type="inferred from homology"/>
<gene>
    <name evidence="3" type="ORF">LEP1GSC081_2943</name>
</gene>
<dbReference type="EMBL" id="AHMY02000025">
    <property type="protein sequence ID" value="EKO16430.1"/>
    <property type="molecule type" value="Genomic_DNA"/>
</dbReference>
<evidence type="ECO:0000256" key="1">
    <source>
        <dbReference type="ARBA" id="ARBA00006817"/>
    </source>
</evidence>
<comment type="similarity">
    <text evidence="1">Belongs to the AHA1 family.</text>
</comment>
<accession>A0A0E2B577</accession>
<evidence type="ECO:0000313" key="4">
    <source>
        <dbReference type="Proteomes" id="UP000006253"/>
    </source>
</evidence>
<dbReference type="InterPro" id="IPR023393">
    <property type="entry name" value="START-like_dom_sf"/>
</dbReference>
<dbReference type="Gene3D" id="3.30.530.20">
    <property type="match status" value="1"/>
</dbReference>
<dbReference type="SUPFAM" id="SSF55961">
    <property type="entry name" value="Bet v1-like"/>
    <property type="match status" value="1"/>
</dbReference>
<reference evidence="3 4" key="1">
    <citation type="submission" date="2012-10" db="EMBL/GenBank/DDBJ databases">
        <authorList>
            <person name="Harkins D.M."/>
            <person name="Durkin A.S."/>
            <person name="Brinkac L.M."/>
            <person name="Selengut J.D."/>
            <person name="Sanka R."/>
            <person name="DePew J."/>
            <person name="Purushe J."/>
            <person name="Peacock S.J."/>
            <person name="Thaipadungpanit J."/>
            <person name="Wuthiekanun V.W."/>
            <person name="Day N.P."/>
            <person name="Vinetz J.M."/>
            <person name="Sutton G.G."/>
            <person name="Nelson W.C."/>
            <person name="Fouts D.E."/>
        </authorList>
    </citation>
    <scope>NUCLEOTIDE SEQUENCE [LARGE SCALE GENOMIC DNA]</scope>
    <source>
        <strain evidence="3 4">H1</strain>
    </source>
</reference>
<dbReference type="AlphaFoldDB" id="A0A0E2B577"/>
<name>A0A0E2B577_9LEPT</name>
<feature type="domain" description="Activator of Hsp90 ATPase homologue 1/2-like C-terminal" evidence="2">
    <location>
        <begin position="19"/>
        <end position="161"/>
    </location>
</feature>
<dbReference type="Pfam" id="PF08327">
    <property type="entry name" value="AHSA1"/>
    <property type="match status" value="1"/>
</dbReference>
<evidence type="ECO:0000259" key="2">
    <source>
        <dbReference type="Pfam" id="PF08327"/>
    </source>
</evidence>
<dbReference type="Proteomes" id="UP000006253">
    <property type="component" value="Unassembled WGS sequence"/>
</dbReference>